<dbReference type="GO" id="GO:0016979">
    <property type="term" value="F:lipoate-protein ligase activity"/>
    <property type="evidence" value="ECO:0007669"/>
    <property type="project" value="UniProtKB-EC"/>
</dbReference>
<evidence type="ECO:0000313" key="3">
    <source>
        <dbReference type="EMBL" id="TRX99269.1"/>
    </source>
</evidence>
<protein>
    <submittedName>
        <fullName evidence="3">Lipoate--protein ligase</fullName>
        <ecNumber evidence="3">6.3.1.20</ecNumber>
    </submittedName>
</protein>
<dbReference type="GO" id="GO:0009249">
    <property type="term" value="P:protein lipoylation"/>
    <property type="evidence" value="ECO:0007669"/>
    <property type="project" value="InterPro"/>
</dbReference>
<evidence type="ECO:0000259" key="2">
    <source>
        <dbReference type="PROSITE" id="PS51733"/>
    </source>
</evidence>
<gene>
    <name evidence="3" type="ORF">FNV44_06085</name>
</gene>
<dbReference type="EMBL" id="VKID01000002">
    <property type="protein sequence ID" value="TRX99269.1"/>
    <property type="molecule type" value="Genomic_DNA"/>
</dbReference>
<comment type="caution">
    <text evidence="3">The sequence shown here is derived from an EMBL/GenBank/DDBJ whole genome shotgun (WGS) entry which is preliminary data.</text>
</comment>
<dbReference type="PANTHER" id="PTHR12561:SF3">
    <property type="entry name" value="LIPOYLTRANSFERASE 1, MITOCHONDRIAL"/>
    <property type="match status" value="1"/>
</dbReference>
<dbReference type="SUPFAM" id="SSF55681">
    <property type="entry name" value="Class II aaRS and biotin synthetases"/>
    <property type="match status" value="1"/>
</dbReference>
<dbReference type="Gene3D" id="3.30.930.10">
    <property type="entry name" value="Bira Bifunctional Protein, Domain 2"/>
    <property type="match status" value="1"/>
</dbReference>
<comment type="pathway">
    <text evidence="1">Protein modification; protein lipoylation via exogenous pathway; protein N(6)-(lipoyl)lysine from lipoate: step 2/2.</text>
</comment>
<dbReference type="GO" id="GO:0017118">
    <property type="term" value="F:lipoyltransferase activity"/>
    <property type="evidence" value="ECO:0007669"/>
    <property type="project" value="TreeGrafter"/>
</dbReference>
<dbReference type="PANTHER" id="PTHR12561">
    <property type="entry name" value="LIPOATE-PROTEIN LIGASE"/>
    <property type="match status" value="1"/>
</dbReference>
<dbReference type="GO" id="GO:0005737">
    <property type="term" value="C:cytoplasm"/>
    <property type="evidence" value="ECO:0007669"/>
    <property type="project" value="TreeGrafter"/>
</dbReference>
<organism evidence="3 4">
    <name type="scientific">Acholeplasma laidlawii</name>
    <dbReference type="NCBI Taxonomy" id="2148"/>
    <lineage>
        <taxon>Bacteria</taxon>
        <taxon>Bacillati</taxon>
        <taxon>Mycoplasmatota</taxon>
        <taxon>Mollicutes</taxon>
        <taxon>Acholeplasmatales</taxon>
        <taxon>Acholeplasmataceae</taxon>
        <taxon>Acholeplasma</taxon>
    </lineage>
</organism>
<dbReference type="EC" id="6.3.1.20" evidence="3"/>
<dbReference type="InterPro" id="IPR004143">
    <property type="entry name" value="BPL_LPL_catalytic"/>
</dbReference>
<evidence type="ECO:0000313" key="4">
    <source>
        <dbReference type="Proteomes" id="UP000315938"/>
    </source>
</evidence>
<dbReference type="InterPro" id="IPR004562">
    <property type="entry name" value="LipoylTrfase_LipoateP_Ligase"/>
</dbReference>
<dbReference type="InterPro" id="IPR045864">
    <property type="entry name" value="aa-tRNA-synth_II/BPL/LPL"/>
</dbReference>
<proteinExistence type="predicted"/>
<dbReference type="UniPathway" id="UPA00537">
    <property type="reaction ID" value="UER00595"/>
</dbReference>
<dbReference type="Proteomes" id="UP000315938">
    <property type="component" value="Unassembled WGS sequence"/>
</dbReference>
<accession>A0A553IGE3</accession>
<sequence>MFIIFSPEYLIVPLYNIIMIRLIKRGNKMKTIHAISQDPYFNLAWEEYIFKHIHKDEDIFLLWQNAPSIIIGRNQNVFEEVYLDYIVKHHIPLIRRNSGGGTVYHDLGNINFSFMTSAKGTINNYKLMTEKIREALKKLGIPVEFIEKSDLKVNGLKVSGNSQFVFKDKLLHHGTLLFDSNLDTLNSVIKPKHDAIDSIGVKSNRSLVTNLKEYTSLSIEEFKAYLLKEISGESEVLELSTKDIKKIEMLKEERYLSFNWNYGQSPKSTIIKSLGDYSIKLTVSFGHVEDCFIMHEGTVALSLSSSLVGERLFPTDLSFLKKKAPEVYQMLFE</sequence>
<dbReference type="PROSITE" id="PS51733">
    <property type="entry name" value="BPL_LPL_CATALYTIC"/>
    <property type="match status" value="1"/>
</dbReference>
<dbReference type="AlphaFoldDB" id="A0A553IGE3"/>
<feature type="domain" description="BPL/LPL catalytic" evidence="2">
    <location>
        <begin position="54"/>
        <end position="238"/>
    </location>
</feature>
<evidence type="ECO:0000256" key="1">
    <source>
        <dbReference type="ARBA" id="ARBA00005085"/>
    </source>
</evidence>
<dbReference type="CDD" id="cd16443">
    <property type="entry name" value="LplA"/>
    <property type="match status" value="1"/>
</dbReference>
<dbReference type="NCBIfam" id="TIGR00545">
    <property type="entry name" value="lipoyltrans"/>
    <property type="match status" value="1"/>
</dbReference>
<reference evidence="3 4" key="1">
    <citation type="submission" date="2019-07" db="EMBL/GenBank/DDBJ databases">
        <title>Genome sequence of Acholeplasma laidlawii strain with increased resistance to erythromycin.</title>
        <authorList>
            <person name="Medvedeva E.S."/>
            <person name="Baranova N.B."/>
            <person name="Siniagina M.N."/>
            <person name="Mouzykantov A."/>
            <person name="Chernova O.A."/>
            <person name="Chernov V.M."/>
        </authorList>
    </citation>
    <scope>NUCLEOTIDE SEQUENCE [LARGE SCALE GENOMIC DNA]</scope>
    <source>
        <strain evidence="3 4">PG8REry</strain>
    </source>
</reference>
<dbReference type="Pfam" id="PF21948">
    <property type="entry name" value="LplA-B_cat"/>
    <property type="match status" value="1"/>
</dbReference>
<keyword evidence="3" id="KW-0436">Ligase</keyword>
<name>A0A553IGE3_ACHLA</name>